<dbReference type="EnsemblMetazoa" id="HelroT189521">
    <property type="protein sequence ID" value="HelroP189521"/>
    <property type="gene ID" value="HelroG189521"/>
</dbReference>
<dbReference type="InterPro" id="IPR016024">
    <property type="entry name" value="ARM-type_fold"/>
</dbReference>
<dbReference type="EMBL" id="KB097639">
    <property type="protein sequence ID" value="ESN92599.1"/>
    <property type="molecule type" value="Genomic_DNA"/>
</dbReference>
<feature type="domain" description="E3 ubiquitin ligase UBR4 C-terminal" evidence="3">
    <location>
        <begin position="947"/>
        <end position="1756"/>
    </location>
</feature>
<dbReference type="eggNOG" id="KOG1776">
    <property type="taxonomic scope" value="Eukaryota"/>
</dbReference>
<protein>
    <recommendedName>
        <fullName evidence="8">UBR-type domain-containing protein</fullName>
    </recommendedName>
</protein>
<dbReference type="RefSeq" id="XP_009028923.1">
    <property type="nucleotide sequence ID" value="XM_009030675.1"/>
</dbReference>
<dbReference type="EMBL" id="AMQM01001750">
    <property type="status" value="NOT_ANNOTATED_CDS"/>
    <property type="molecule type" value="Genomic_DNA"/>
</dbReference>
<dbReference type="STRING" id="6412.T1FR45"/>
<dbReference type="PROSITE" id="PS52043">
    <property type="entry name" value="UBR4_E3"/>
    <property type="match status" value="1"/>
</dbReference>
<evidence type="ECO:0000313" key="7">
    <source>
        <dbReference type="Proteomes" id="UP000015101"/>
    </source>
</evidence>
<dbReference type="Proteomes" id="UP000015101">
    <property type="component" value="Unassembled WGS sequence"/>
</dbReference>
<dbReference type="InParanoid" id="T1FR45"/>
<dbReference type="EMBL" id="AMQM01001751">
    <property type="status" value="NOT_ANNOTATED_CDS"/>
    <property type="molecule type" value="Genomic_DNA"/>
</dbReference>
<feature type="region of interest" description="Disordered" evidence="2">
    <location>
        <begin position="546"/>
        <end position="588"/>
    </location>
</feature>
<proteinExistence type="inferred from homology"/>
<feature type="compositionally biased region" description="Low complexity" evidence="2">
    <location>
        <begin position="546"/>
        <end position="569"/>
    </location>
</feature>
<dbReference type="KEGG" id="hro:HELRODRAFT_189521"/>
<keyword evidence="7" id="KW-1185">Reference proteome</keyword>
<feature type="region of interest" description="UBR4 E3 catalytic module" evidence="1">
    <location>
        <begin position="1308"/>
        <end position="1765"/>
    </location>
</feature>
<keyword evidence="1" id="KW-0863">Zinc-finger</keyword>
<keyword evidence="1" id="KW-0479">Metal-binding</keyword>
<evidence type="ECO:0000259" key="3">
    <source>
        <dbReference type="Pfam" id="PF13764"/>
    </source>
</evidence>
<evidence type="ECO:0000256" key="2">
    <source>
        <dbReference type="SAM" id="MobiDB-lite"/>
    </source>
</evidence>
<evidence type="ECO:0008006" key="8">
    <source>
        <dbReference type="Google" id="ProtNLM"/>
    </source>
</evidence>
<sequence length="1765" mass="196465">MKLSSVKVDSKFTTSSQIVKLISSHTISKFLLRITDLKKSKMVKTLVVYYNNKHVQAILELKNKPTLWHKAKKVTLTQGQTEVKVEFSLPIVACNLMIEYAEFYDNTHSSTETLQCPRCSASVPANPGVCTNCGENVFQCHKCRAINYDEKDPFLCNSCGYCKYAKFDFTMCAKQCCAVDPIESEEDRKKAVTSINSHLDSEDILYKQLQDLKSVIVSLLVRVKDHINVISGSNSANSGQQPAAASAAIATASGGGAAATTTTSANATAAVGSLSVTINKSLQQLALKYCMECKTAFEDLSKIIQKVQATRKELVKFDRQQQEAALASMTPSASMTSSAVFPAVPPTTVAAAAASGSVATVATCQGHANAVAVGAAGVTTVGKGRKTYCYGCAISTVEHCITLLRAMSTTANLKNYLCGQGLIKELFNYNLRRGSPQIRSEVRNLLCLMSTNHEAATSDLLSLLSNNIQLAISGHFSNPDFASTVRHEMGLLDNLLLIDDDMWEERLRCVIRLFNICTRYDSPSIQDAVSLPCLRILQRLSASTATPTPQPAAAAAATTTATTSSAGGKSAKKEKSSSSANATTATSTASATTTSDAIVYSIHPPVQLTADFQGWMAGRPAASFSSWVKNLPTRVISDSSGQPPPPAATAAAGFSKKKREVERLRDRENERKAVRVRYLSEKYFNKWRFNVKLKNRITTDLKSVDTSWIRRAMFSSTSAAMRQTECDIVEDFCKVPGRKQDIIDILSDCLDEVGESGESSAEFLKLYKKLISTGHWKYYTSLKGVLNKITNLITLEINELQRLETVSLSSNLSQGFAIKSLTDLLSSFLEVDLIKQHYKNKLVGSVLGGYLSLKKLIVQRTKMIDEAQEKLLELLEGMTTGNESERKEFMSVCVETINKYPLQDLLSPVFIFERLCNIIVPEANDSKEFTLSLEKDPQQEDFLQGRMLGNPYSSNEQGLGPLMRDVKNKICQDCELVALLEDDTGMELLVNNKIISLDLAVKDVYRKIWLLEHNDTDPMRVVYRMRGLLGDATEDMVNSLETGKDSDVDSEEVYRMANVMSQCGGLKVMLQRLSSIKSLVSGKQLMIVLLKLFSYCVMVKSNRQQLIEINMNSITVMLGALNLALLAEQEMETSIKGQTLTEQILQIMEVILSEASTHLPPEVYKEFSKSCGDKDQLMVLLDRINSPFVRCNQNVLQALMKLIPFLAYGEEEKMMALVNHFKPCLNFCRFDLDHTQDEQIHLDCFCVIAQGIENNTNGRKLKDLILEKSEIVQDTLTYLLARTPKITTATGANVIMESEGWKEMISRPSLPYVIRMLTGLCRGHEAIQLKLVEIVPALHYMEQISSDECVGSLAENLLEALKENEVVAKKIEEVRQYTKQEKKRLAMAKREKQLNQLGMMTNEKGQLKIKKDILEGHIDGLKEESGLVCSICREGYKYQPNKVLGVYTFSKRVNLDDYEGGKSRKTPGYSSVTHFNIVHFDCHLAAVRHARAREEWESAALQNGNTKCNGLLPLWGPDVVESVFASCLARHNGYLQESTGIRDNSFTHTIHDLKHLLLKFTFEKSFSEDTGGGGRGSNIHLIPYLMHMALYVINTTRSSSREEKNLSNYLKMAVDKWVESSYETEGPLYWTVMASHIIGPSAWKKERVMFLKRLIVLAHVRSLSSSSCNSITDKKVKDFISYKPYVLLFALIDSVYTQLFKNCKEDSTATTWSVSLADYIRHNDQNLLEGSKRILKDFEEKYLPCESFDEFCDVTGMGVEGLLKV</sequence>
<feature type="domain" description="E3 ubiquitin-protein ligase UBR4-like" evidence="4">
    <location>
        <begin position="167"/>
        <end position="321"/>
    </location>
</feature>
<dbReference type="InterPro" id="IPR045189">
    <property type="entry name" value="UBR4-like"/>
</dbReference>
<name>T1FR45_HELRO</name>
<feature type="region of interest" description="Disordered" evidence="2">
    <location>
        <begin position="636"/>
        <end position="666"/>
    </location>
</feature>
<gene>
    <name evidence="6" type="primary">20211292</name>
    <name evidence="5" type="ORF">HELRODRAFT_189521</name>
</gene>
<dbReference type="PANTHER" id="PTHR21725:SF1">
    <property type="entry name" value="E3 UBIQUITIN-PROTEIN LIGASE UBR4"/>
    <property type="match status" value="1"/>
</dbReference>
<feature type="compositionally biased region" description="Low complexity" evidence="2">
    <location>
        <begin position="577"/>
        <end position="588"/>
    </location>
</feature>
<dbReference type="GO" id="GO:0008270">
    <property type="term" value="F:zinc ion binding"/>
    <property type="evidence" value="ECO:0007669"/>
    <property type="project" value="UniProtKB-KW"/>
</dbReference>
<reference evidence="7" key="1">
    <citation type="submission" date="2012-12" db="EMBL/GenBank/DDBJ databases">
        <authorList>
            <person name="Hellsten U."/>
            <person name="Grimwood J."/>
            <person name="Chapman J.A."/>
            <person name="Shapiro H."/>
            <person name="Aerts A."/>
            <person name="Otillar R.P."/>
            <person name="Terry A.Y."/>
            <person name="Boore J.L."/>
            <person name="Simakov O."/>
            <person name="Marletaz F."/>
            <person name="Cho S.-J."/>
            <person name="Edsinger-Gonzales E."/>
            <person name="Havlak P."/>
            <person name="Kuo D.-H."/>
            <person name="Larsson T."/>
            <person name="Lv J."/>
            <person name="Arendt D."/>
            <person name="Savage R."/>
            <person name="Osoegawa K."/>
            <person name="de Jong P."/>
            <person name="Lindberg D.R."/>
            <person name="Seaver E.C."/>
            <person name="Weisblat D.A."/>
            <person name="Putnam N.H."/>
            <person name="Grigoriev I.V."/>
            <person name="Rokhsar D.S."/>
        </authorList>
    </citation>
    <scope>NUCLEOTIDE SEQUENCE</scope>
</reference>
<dbReference type="OrthoDB" id="30336at2759"/>
<organism evidence="6 7">
    <name type="scientific">Helobdella robusta</name>
    <name type="common">Californian leech</name>
    <dbReference type="NCBI Taxonomy" id="6412"/>
    <lineage>
        <taxon>Eukaryota</taxon>
        <taxon>Metazoa</taxon>
        <taxon>Spiralia</taxon>
        <taxon>Lophotrochozoa</taxon>
        <taxon>Annelida</taxon>
        <taxon>Clitellata</taxon>
        <taxon>Hirudinea</taxon>
        <taxon>Rhynchobdellida</taxon>
        <taxon>Glossiphoniidae</taxon>
        <taxon>Helobdella</taxon>
    </lineage>
</organism>
<dbReference type="OMA" id="MWHRAKK"/>
<keyword evidence="1" id="KW-0862">Zinc</keyword>
<dbReference type="Pfam" id="PF24079">
    <property type="entry name" value="UBR4"/>
    <property type="match status" value="1"/>
</dbReference>
<dbReference type="Pfam" id="PF13764">
    <property type="entry name" value="E3_UbLigase_R4"/>
    <property type="match status" value="1"/>
</dbReference>
<reference evidence="6" key="3">
    <citation type="submission" date="2015-06" db="UniProtKB">
        <authorList>
            <consortium name="EnsemblMetazoa"/>
        </authorList>
    </citation>
    <scope>IDENTIFICATION</scope>
</reference>
<evidence type="ECO:0000256" key="1">
    <source>
        <dbReference type="PROSITE-ProRule" id="PRU01388"/>
    </source>
</evidence>
<comment type="similarity">
    <text evidence="1">Belongs to the UBR4 family.</text>
</comment>
<evidence type="ECO:0000313" key="5">
    <source>
        <dbReference type="EMBL" id="ESN92599.1"/>
    </source>
</evidence>
<reference evidence="5 7" key="2">
    <citation type="journal article" date="2013" name="Nature">
        <title>Insights into bilaterian evolution from three spiralian genomes.</title>
        <authorList>
            <person name="Simakov O."/>
            <person name="Marletaz F."/>
            <person name="Cho S.J."/>
            <person name="Edsinger-Gonzales E."/>
            <person name="Havlak P."/>
            <person name="Hellsten U."/>
            <person name="Kuo D.H."/>
            <person name="Larsson T."/>
            <person name="Lv J."/>
            <person name="Arendt D."/>
            <person name="Savage R."/>
            <person name="Osoegawa K."/>
            <person name="de Jong P."/>
            <person name="Grimwood J."/>
            <person name="Chapman J.A."/>
            <person name="Shapiro H."/>
            <person name="Aerts A."/>
            <person name="Otillar R.P."/>
            <person name="Terry A.Y."/>
            <person name="Boore J.L."/>
            <person name="Grigoriev I.V."/>
            <person name="Lindberg D.R."/>
            <person name="Seaver E.C."/>
            <person name="Weisblat D.A."/>
            <person name="Putnam N.H."/>
            <person name="Rokhsar D.S."/>
        </authorList>
    </citation>
    <scope>NUCLEOTIDE SEQUENCE</scope>
</reference>
<dbReference type="SUPFAM" id="SSF48371">
    <property type="entry name" value="ARM repeat"/>
    <property type="match status" value="1"/>
</dbReference>
<dbReference type="CTD" id="20211292"/>
<evidence type="ECO:0000313" key="6">
    <source>
        <dbReference type="EnsemblMetazoa" id="HelroP189521"/>
    </source>
</evidence>
<accession>T1FR45</accession>
<dbReference type="InterPro" id="IPR056530">
    <property type="entry name" value="UBR4-like_dom"/>
</dbReference>
<dbReference type="GeneID" id="20211292"/>
<evidence type="ECO:0000259" key="4">
    <source>
        <dbReference type="Pfam" id="PF24079"/>
    </source>
</evidence>
<dbReference type="InterPro" id="IPR025704">
    <property type="entry name" value="E3_Ub_ligase_UBR4_C"/>
</dbReference>
<dbReference type="HOGENOM" id="CLU_001312_0_0_1"/>
<dbReference type="PANTHER" id="PTHR21725">
    <property type="entry name" value="E3 UBIQUITIN-PROTEIN LIGASE UBR4"/>
    <property type="match status" value="1"/>
</dbReference>